<dbReference type="InterPro" id="IPR039429">
    <property type="entry name" value="SHMT-like_dom"/>
</dbReference>
<dbReference type="GO" id="GO:0019264">
    <property type="term" value="P:glycine biosynthetic process from serine"/>
    <property type="evidence" value="ECO:0007669"/>
    <property type="project" value="TreeGrafter"/>
</dbReference>
<keyword evidence="5" id="KW-0663">Pyridoxal phosphate</keyword>
<comment type="cofactor">
    <cofactor evidence="1">
        <name>pyridoxal 5'-phosphate</name>
        <dbReference type="ChEBI" id="CHEBI:597326"/>
    </cofactor>
</comment>
<dbReference type="Gene3D" id="3.90.1150.10">
    <property type="entry name" value="Aspartate Aminotransferase, domain 1"/>
    <property type="match status" value="1"/>
</dbReference>
<dbReference type="InterPro" id="IPR015422">
    <property type="entry name" value="PyrdxlP-dep_Trfase_small"/>
</dbReference>
<feature type="domain" description="Serine hydroxymethyltransferase-like" evidence="6">
    <location>
        <begin position="14"/>
        <end position="377"/>
    </location>
</feature>
<sequence>MSKYLPIFELLCTDMAKREKSALPLCAAENVVSPFAKIALDSFIQEKYIMGGVHDFDADNNFMEAELLFKFYQLINTQCIELYHSLYADPRALSGVNAVMVLLMSIFKEGDTLLISSEDSGGHSSMALICKRLGISTIELPFDYCTMDFDYDSINHILKTKKIHGVLICPSDLLWQPKLENLILPPDCTLIYDATQTLGLMPHGANENPLLKFPDDARFILMGATHKTIPGPTCGLIMTRNIELAKSFDKKINPDYLRNVQFHHVLSLALVLMELEVYGKAYSEKIIYNANYLGKKLEKNGFNVIKDEKGLYTTTHQLFLPMSITHLETYVKRCKELGITLNARYKKLYRNAGIRLGLQEVTRYGWGNNEMDEIADIMTAIYYNSSDNRLIENKISNLAKNKKVYYTFEEEVLCKIDKILHNS</sequence>
<dbReference type="GO" id="GO:0030170">
    <property type="term" value="F:pyridoxal phosphate binding"/>
    <property type="evidence" value="ECO:0007669"/>
    <property type="project" value="TreeGrafter"/>
</dbReference>
<keyword evidence="3" id="KW-0554">One-carbon metabolism</keyword>
<dbReference type="Pfam" id="PF00464">
    <property type="entry name" value="SHMT"/>
    <property type="match status" value="1"/>
</dbReference>
<evidence type="ECO:0000256" key="3">
    <source>
        <dbReference type="ARBA" id="ARBA00022563"/>
    </source>
</evidence>
<name>A0AAU7PQK9_9FIRM</name>
<protein>
    <recommendedName>
        <fullName evidence="6">Serine hydroxymethyltransferase-like domain-containing protein</fullName>
    </recommendedName>
</protein>
<evidence type="ECO:0000256" key="1">
    <source>
        <dbReference type="ARBA" id="ARBA00001933"/>
    </source>
</evidence>
<reference evidence="7" key="1">
    <citation type="submission" date="2024-06" db="EMBL/GenBank/DDBJ databases">
        <title>Lacrimispora cavernae sp. nov., a novel anaerobe isolated from bat guano pile inside a cave.</title>
        <authorList>
            <person name="Miller S.L."/>
            <person name="Lu N."/>
            <person name="King J."/>
            <person name="Sankaranarayanan K."/>
            <person name="Lawson P.A."/>
        </authorList>
    </citation>
    <scope>NUCLEOTIDE SEQUENCE</scope>
    <source>
        <strain evidence="7">BS-2</strain>
    </source>
</reference>
<dbReference type="GO" id="GO:0004372">
    <property type="term" value="F:glycine hydroxymethyltransferase activity"/>
    <property type="evidence" value="ECO:0007669"/>
    <property type="project" value="TreeGrafter"/>
</dbReference>
<dbReference type="AlphaFoldDB" id="A0AAU7PQK9"/>
<dbReference type="Gene3D" id="3.40.640.10">
    <property type="entry name" value="Type I PLP-dependent aspartate aminotransferase-like (Major domain)"/>
    <property type="match status" value="1"/>
</dbReference>
<dbReference type="InterPro" id="IPR015421">
    <property type="entry name" value="PyrdxlP-dep_Trfase_major"/>
</dbReference>
<dbReference type="InterPro" id="IPR049943">
    <property type="entry name" value="Ser_HO-MeTrfase-like"/>
</dbReference>
<accession>A0AAU7PQK9</accession>
<evidence type="ECO:0000256" key="4">
    <source>
        <dbReference type="ARBA" id="ARBA00022605"/>
    </source>
</evidence>
<evidence type="ECO:0000256" key="5">
    <source>
        <dbReference type="ARBA" id="ARBA00022898"/>
    </source>
</evidence>
<dbReference type="SUPFAM" id="SSF53383">
    <property type="entry name" value="PLP-dependent transferases"/>
    <property type="match status" value="1"/>
</dbReference>
<dbReference type="GO" id="GO:0046653">
    <property type="term" value="P:tetrahydrofolate metabolic process"/>
    <property type="evidence" value="ECO:0007669"/>
    <property type="project" value="TreeGrafter"/>
</dbReference>
<dbReference type="EMBL" id="CP157940">
    <property type="protein sequence ID" value="XBS54553.1"/>
    <property type="molecule type" value="Genomic_DNA"/>
</dbReference>
<dbReference type="PANTHER" id="PTHR11680">
    <property type="entry name" value="SERINE HYDROXYMETHYLTRANSFERASE"/>
    <property type="match status" value="1"/>
</dbReference>
<gene>
    <name evidence="7" type="ORF">ABFV83_01820</name>
</gene>
<dbReference type="GO" id="GO:0006730">
    <property type="term" value="P:one-carbon metabolic process"/>
    <property type="evidence" value="ECO:0007669"/>
    <property type="project" value="UniProtKB-KW"/>
</dbReference>
<dbReference type="GO" id="GO:0005737">
    <property type="term" value="C:cytoplasm"/>
    <property type="evidence" value="ECO:0007669"/>
    <property type="project" value="TreeGrafter"/>
</dbReference>
<keyword evidence="4" id="KW-0028">Amino-acid biosynthesis</keyword>
<proteinExistence type="inferred from homology"/>
<evidence type="ECO:0000256" key="2">
    <source>
        <dbReference type="ARBA" id="ARBA00006376"/>
    </source>
</evidence>
<comment type="similarity">
    <text evidence="2">Belongs to the SHMT family.</text>
</comment>
<organism evidence="7">
    <name type="scientific">Lacrimispora sp. BS-2</name>
    <dbReference type="NCBI Taxonomy" id="3151850"/>
    <lineage>
        <taxon>Bacteria</taxon>
        <taxon>Bacillati</taxon>
        <taxon>Bacillota</taxon>
        <taxon>Clostridia</taxon>
        <taxon>Lachnospirales</taxon>
        <taxon>Lachnospiraceae</taxon>
        <taxon>Lacrimispora</taxon>
    </lineage>
</organism>
<dbReference type="RefSeq" id="WP_349947246.1">
    <property type="nucleotide sequence ID" value="NZ_CP157940.1"/>
</dbReference>
<dbReference type="PANTHER" id="PTHR11680:SF35">
    <property type="entry name" value="SERINE HYDROXYMETHYLTRANSFERASE 1"/>
    <property type="match status" value="1"/>
</dbReference>
<evidence type="ECO:0000259" key="6">
    <source>
        <dbReference type="Pfam" id="PF00464"/>
    </source>
</evidence>
<evidence type="ECO:0000313" key="7">
    <source>
        <dbReference type="EMBL" id="XBS54553.1"/>
    </source>
</evidence>
<dbReference type="InterPro" id="IPR015424">
    <property type="entry name" value="PyrdxlP-dep_Trfase"/>
</dbReference>